<reference evidence="2" key="1">
    <citation type="submission" date="2021-02" db="EMBL/GenBank/DDBJ databases">
        <authorList>
            <person name="Nowell W R."/>
        </authorList>
    </citation>
    <scope>NUCLEOTIDE SEQUENCE</scope>
</reference>
<dbReference type="AlphaFoldDB" id="A0A815F4B9"/>
<proteinExistence type="predicted"/>
<organism evidence="2 4">
    <name type="scientific">Didymodactylos carnosus</name>
    <dbReference type="NCBI Taxonomy" id="1234261"/>
    <lineage>
        <taxon>Eukaryota</taxon>
        <taxon>Metazoa</taxon>
        <taxon>Spiralia</taxon>
        <taxon>Gnathifera</taxon>
        <taxon>Rotifera</taxon>
        <taxon>Eurotatoria</taxon>
        <taxon>Bdelloidea</taxon>
        <taxon>Philodinida</taxon>
        <taxon>Philodinidae</taxon>
        <taxon>Didymodactylos</taxon>
    </lineage>
</organism>
<protein>
    <submittedName>
        <fullName evidence="2">Uncharacterized protein</fullName>
    </submittedName>
</protein>
<dbReference type="InterPro" id="IPR036055">
    <property type="entry name" value="LDL_receptor-like_sf"/>
</dbReference>
<dbReference type="EMBL" id="CAJNOQ010013525">
    <property type="protein sequence ID" value="CAF1323413.1"/>
    <property type="molecule type" value="Genomic_DNA"/>
</dbReference>
<dbReference type="SUPFAM" id="SSF57424">
    <property type="entry name" value="LDL receptor-like module"/>
    <property type="match status" value="1"/>
</dbReference>
<dbReference type="Proteomes" id="UP000663829">
    <property type="component" value="Unassembled WGS sequence"/>
</dbReference>
<evidence type="ECO:0000313" key="4">
    <source>
        <dbReference type="Proteomes" id="UP000663829"/>
    </source>
</evidence>
<evidence type="ECO:0000313" key="3">
    <source>
        <dbReference type="EMBL" id="CAF4171284.1"/>
    </source>
</evidence>
<dbReference type="OrthoDB" id="19606at2759"/>
<dbReference type="Proteomes" id="UP000681722">
    <property type="component" value="Unassembled WGS sequence"/>
</dbReference>
<evidence type="ECO:0000256" key="1">
    <source>
        <dbReference type="ARBA" id="ARBA00023157"/>
    </source>
</evidence>
<sequence>MALQDCMRGVDEENCHELEFNECDENEYRCSNGMYIPEEYFLHGEPDCIDGTRFSEKRKDVVPGHFRYCPYHPNVYCDERSCLKYQYSCGDGQCLEDGWNRLQSTFCSNVMETCYMYRNMNYICGELGHLWSNGGGFCRTFRQENRLNMTTKDERCQHLVGCALGKNTSGGCPCAL</sequence>
<accession>A0A815F4B9</accession>
<name>A0A815F4B9_9BILA</name>
<gene>
    <name evidence="2" type="ORF">GPM918_LOCUS29586</name>
    <name evidence="3" type="ORF">SRO942_LOCUS30172</name>
</gene>
<keyword evidence="1" id="KW-1015">Disulfide bond</keyword>
<dbReference type="Gene3D" id="4.10.400.10">
    <property type="entry name" value="Low-density Lipoprotein Receptor"/>
    <property type="match status" value="1"/>
</dbReference>
<keyword evidence="4" id="KW-1185">Reference proteome</keyword>
<evidence type="ECO:0000313" key="2">
    <source>
        <dbReference type="EMBL" id="CAF1323413.1"/>
    </source>
</evidence>
<comment type="caution">
    <text evidence="2">The sequence shown here is derived from an EMBL/GenBank/DDBJ whole genome shotgun (WGS) entry which is preliminary data.</text>
</comment>
<dbReference type="EMBL" id="CAJOBC010048995">
    <property type="protein sequence ID" value="CAF4171284.1"/>
    <property type="molecule type" value="Genomic_DNA"/>
</dbReference>